<evidence type="ECO:0000313" key="1">
    <source>
        <dbReference type="EMBL" id="MBB4642947.1"/>
    </source>
</evidence>
<dbReference type="Proteomes" id="UP000575068">
    <property type="component" value="Unassembled WGS sequence"/>
</dbReference>
<comment type="caution">
    <text evidence="1">The sequence shown here is derived from an EMBL/GenBank/DDBJ whole genome shotgun (WGS) entry which is preliminary data.</text>
</comment>
<protein>
    <submittedName>
        <fullName evidence="1">PIN domain nuclease of toxin-antitoxin system</fullName>
    </submittedName>
</protein>
<keyword evidence="2" id="KW-1185">Reference proteome</keyword>
<proteinExistence type="predicted"/>
<dbReference type="Gene3D" id="3.40.50.1010">
    <property type="entry name" value="5'-nuclease"/>
    <property type="match status" value="1"/>
</dbReference>
<sequence>MSEVLLDASALLTLLKEEPGAGKVADALASSRMTSASSPKW</sequence>
<gene>
    <name evidence="1" type="ORF">HNQ99_003284</name>
</gene>
<dbReference type="EMBL" id="JACHOV010000020">
    <property type="protein sequence ID" value="MBB4642947.1"/>
    <property type="molecule type" value="Genomic_DNA"/>
</dbReference>
<name>A0A840HZD4_9SPHN</name>
<organism evidence="1 2">
    <name type="scientific">Rhizorhapis suberifaciens</name>
    <name type="common">corky root of lettuce</name>
    <dbReference type="NCBI Taxonomy" id="13656"/>
    <lineage>
        <taxon>Bacteria</taxon>
        <taxon>Pseudomonadati</taxon>
        <taxon>Pseudomonadota</taxon>
        <taxon>Alphaproteobacteria</taxon>
        <taxon>Sphingomonadales</taxon>
        <taxon>Sphingomonadaceae</taxon>
        <taxon>Rhizorhapis</taxon>
    </lineage>
</organism>
<accession>A0A840HZD4</accession>
<evidence type="ECO:0000313" key="2">
    <source>
        <dbReference type="Proteomes" id="UP000575068"/>
    </source>
</evidence>
<reference evidence="1 2" key="1">
    <citation type="submission" date="2020-08" db="EMBL/GenBank/DDBJ databases">
        <title>Genomic Encyclopedia of Type Strains, Phase IV (KMG-IV): sequencing the most valuable type-strain genomes for metagenomic binning, comparative biology and taxonomic classification.</title>
        <authorList>
            <person name="Goeker M."/>
        </authorList>
    </citation>
    <scope>NUCLEOTIDE SEQUENCE [LARGE SCALE GENOMIC DNA]</scope>
    <source>
        <strain evidence="1 2">DSM 7465</strain>
    </source>
</reference>
<dbReference type="AlphaFoldDB" id="A0A840HZD4"/>